<dbReference type="EMBL" id="FOTO01000011">
    <property type="protein sequence ID" value="SFM00562.1"/>
    <property type="molecule type" value="Genomic_DNA"/>
</dbReference>
<dbReference type="Proteomes" id="UP000199581">
    <property type="component" value="Unassembled WGS sequence"/>
</dbReference>
<accession>A0A8G2F8V1</accession>
<keyword evidence="1" id="KW-0812">Transmembrane</keyword>
<evidence type="ECO:0000256" key="1">
    <source>
        <dbReference type="SAM" id="Phobius"/>
    </source>
</evidence>
<feature type="transmembrane region" description="Helical" evidence="1">
    <location>
        <begin position="7"/>
        <end position="25"/>
    </location>
</feature>
<comment type="caution">
    <text evidence="2">The sequence shown here is derived from an EMBL/GenBank/DDBJ whole genome shotgun (WGS) entry which is preliminary data.</text>
</comment>
<dbReference type="InterPro" id="IPR031709">
    <property type="entry name" value="PutAbiC"/>
</dbReference>
<dbReference type="AlphaFoldDB" id="A0A8G2F8V1"/>
<keyword evidence="1" id="KW-0472">Membrane</keyword>
<protein>
    <submittedName>
        <fullName evidence="2">Phage abortive infection protein</fullName>
    </submittedName>
</protein>
<sequence length="301" mass="35930">MRAIPFLSLLIIFIMLWLIGGHIFYKQWWILPNFFGYSDLENTFSPINALFAALASAGAVYAIIIQAYNFSIQQFEINFFNLLNIHISNKDKVKYDIFEDRSVNHDIFFEFYELLKIIYTKANNPDYEHTMPKIRISIQDIIDDRLDMYRDDYGLINKDRHDIFKICHNIFNECTENILSPYFRNFYHLLKYIENSNAKIKNQFTGILRAQINNYEYALLYYDSLMNGDAKLLRKQSKIKSLLEKHCMFHNLDKRILFDNYSAGKYKKCAFEHRIDIYIDSFLNAPKIIIKSLNFIYHDIL</sequence>
<dbReference type="Pfam" id="PF16872">
    <property type="entry name" value="putAbiC"/>
    <property type="match status" value="1"/>
</dbReference>
<name>A0A8G2F8V1_DESNO</name>
<dbReference type="OrthoDB" id="6678638at2"/>
<feature type="transmembrane region" description="Helical" evidence="1">
    <location>
        <begin position="45"/>
        <end position="64"/>
    </location>
</feature>
<evidence type="ECO:0000313" key="3">
    <source>
        <dbReference type="Proteomes" id="UP000199581"/>
    </source>
</evidence>
<reference evidence="2 3" key="1">
    <citation type="submission" date="2016-10" db="EMBL/GenBank/DDBJ databases">
        <authorList>
            <person name="Varghese N."/>
            <person name="Submissions S."/>
        </authorList>
    </citation>
    <scope>NUCLEOTIDE SEQUENCE [LARGE SCALE GENOMIC DNA]</scope>
    <source>
        <strain evidence="2 3">DSM 1741</strain>
    </source>
</reference>
<evidence type="ECO:0000313" key="2">
    <source>
        <dbReference type="EMBL" id="SFM00562.1"/>
    </source>
</evidence>
<keyword evidence="3" id="KW-1185">Reference proteome</keyword>
<gene>
    <name evidence="2" type="ORF">SAMN05421830_11159</name>
</gene>
<keyword evidence="1" id="KW-1133">Transmembrane helix</keyword>
<organism evidence="2 3">
    <name type="scientific">Desulfomicrobium norvegicum (strain DSM 1741 / NCIMB 8310)</name>
    <name type="common">Desulfovibrio baculatus (strain Norway 4)</name>
    <name type="synonym">Desulfovibrio desulfuricans (strain Norway 4)</name>
    <dbReference type="NCBI Taxonomy" id="52561"/>
    <lineage>
        <taxon>Bacteria</taxon>
        <taxon>Pseudomonadati</taxon>
        <taxon>Thermodesulfobacteriota</taxon>
        <taxon>Desulfovibrionia</taxon>
        <taxon>Desulfovibrionales</taxon>
        <taxon>Desulfomicrobiaceae</taxon>
        <taxon>Desulfomicrobium</taxon>
    </lineage>
</organism>
<proteinExistence type="predicted"/>